<protein>
    <submittedName>
        <fullName evidence="2">Uncharacterized protein</fullName>
    </submittedName>
</protein>
<reference evidence="2 3" key="1">
    <citation type="journal article" date="2022" name="G3 (Bethesda)">
        <title>Enemy or ally: a genomic approach to elucidate the lifestyle of Phyllosticta citrichinaensis.</title>
        <authorList>
            <person name="Buijs V.A."/>
            <person name="Groenewald J.Z."/>
            <person name="Haridas S."/>
            <person name="LaButti K.M."/>
            <person name="Lipzen A."/>
            <person name="Martin F.M."/>
            <person name="Barry K."/>
            <person name="Grigoriev I.V."/>
            <person name="Crous P.W."/>
            <person name="Seidl M.F."/>
        </authorList>
    </citation>
    <scope>NUCLEOTIDE SEQUENCE [LARGE SCALE GENOMIC DNA]</scope>
    <source>
        <strain evidence="2 3">CBS 129764</strain>
    </source>
</reference>
<feature type="non-terminal residue" evidence="2">
    <location>
        <position position="81"/>
    </location>
</feature>
<feature type="transmembrane region" description="Helical" evidence="1">
    <location>
        <begin position="48"/>
        <end position="73"/>
    </location>
</feature>
<keyword evidence="1" id="KW-0472">Membrane</keyword>
<evidence type="ECO:0000256" key="1">
    <source>
        <dbReference type="SAM" id="Phobius"/>
    </source>
</evidence>
<sequence length="81" mass="9161">MPHHATSYLAFTYLFAYHLMHAEHARTRRLRSTQTVTLTRGSLTVLRLTTYLCFVCYANLSVLACLISGGWLVGWLTGNLV</sequence>
<keyword evidence="1" id="KW-0812">Transmembrane</keyword>
<proteinExistence type="predicted"/>
<keyword evidence="1" id="KW-1133">Transmembrane helix</keyword>
<name>A0ABR1XF40_9PEZI</name>
<dbReference type="EMBL" id="JBBWUH010000017">
    <property type="protein sequence ID" value="KAK8151511.1"/>
    <property type="molecule type" value="Genomic_DNA"/>
</dbReference>
<comment type="caution">
    <text evidence="2">The sequence shown here is derived from an EMBL/GenBank/DDBJ whole genome shotgun (WGS) entry which is preliminary data.</text>
</comment>
<evidence type="ECO:0000313" key="3">
    <source>
        <dbReference type="Proteomes" id="UP001456524"/>
    </source>
</evidence>
<gene>
    <name evidence="2" type="ORF">IWX90DRAFT_446451</name>
</gene>
<organism evidence="2 3">
    <name type="scientific">Phyllosticta citrichinensis</name>
    <dbReference type="NCBI Taxonomy" id="1130410"/>
    <lineage>
        <taxon>Eukaryota</taxon>
        <taxon>Fungi</taxon>
        <taxon>Dikarya</taxon>
        <taxon>Ascomycota</taxon>
        <taxon>Pezizomycotina</taxon>
        <taxon>Dothideomycetes</taxon>
        <taxon>Dothideomycetes incertae sedis</taxon>
        <taxon>Botryosphaeriales</taxon>
        <taxon>Phyllostictaceae</taxon>
        <taxon>Phyllosticta</taxon>
    </lineage>
</organism>
<accession>A0ABR1XF40</accession>
<dbReference type="Proteomes" id="UP001456524">
    <property type="component" value="Unassembled WGS sequence"/>
</dbReference>
<feature type="transmembrane region" description="Helical" evidence="1">
    <location>
        <begin position="6"/>
        <end position="22"/>
    </location>
</feature>
<keyword evidence="3" id="KW-1185">Reference proteome</keyword>
<evidence type="ECO:0000313" key="2">
    <source>
        <dbReference type="EMBL" id="KAK8151511.1"/>
    </source>
</evidence>